<gene>
    <name evidence="2" type="ORF">ENN70_04415</name>
</gene>
<dbReference type="GO" id="GO:0006355">
    <property type="term" value="P:regulation of DNA-templated transcription"/>
    <property type="evidence" value="ECO:0007669"/>
    <property type="project" value="InterPro"/>
</dbReference>
<dbReference type="EMBL" id="DSCQ01000054">
    <property type="protein sequence ID" value="HET21323.1"/>
    <property type="molecule type" value="Genomic_DNA"/>
</dbReference>
<dbReference type="Pfam" id="PF01402">
    <property type="entry name" value="RHH_1"/>
    <property type="match status" value="1"/>
</dbReference>
<organism evidence="2">
    <name type="scientific">Archaeoglobus fulgidus</name>
    <dbReference type="NCBI Taxonomy" id="2234"/>
    <lineage>
        <taxon>Archaea</taxon>
        <taxon>Methanobacteriati</taxon>
        <taxon>Methanobacteriota</taxon>
        <taxon>Archaeoglobi</taxon>
        <taxon>Archaeoglobales</taxon>
        <taxon>Archaeoglobaceae</taxon>
        <taxon>Archaeoglobus</taxon>
    </lineage>
</organism>
<name>A0A7C2SEC7_ARCFL</name>
<dbReference type="AlphaFoldDB" id="A0A7C2SEC7"/>
<dbReference type="InterPro" id="IPR002145">
    <property type="entry name" value="CopG"/>
</dbReference>
<comment type="caution">
    <text evidence="2">The sequence shown here is derived from an EMBL/GenBank/DDBJ whole genome shotgun (WGS) entry which is preliminary data.</text>
</comment>
<protein>
    <submittedName>
        <fullName evidence="2">Ribbon-helix-helix protein, CopG family</fullName>
    </submittedName>
</protein>
<feature type="domain" description="Ribbon-helix-helix protein CopG" evidence="1">
    <location>
        <begin position="5"/>
        <end position="41"/>
    </location>
</feature>
<dbReference type="CDD" id="cd22235">
    <property type="entry name" value="RHH_CopG_archaea"/>
    <property type="match status" value="1"/>
</dbReference>
<reference evidence="2" key="1">
    <citation type="journal article" date="2020" name="mSystems">
        <title>Genome- and Community-Level Interaction Insights into Carbon Utilization and Element Cycling Functions of Hydrothermarchaeota in Hydrothermal Sediment.</title>
        <authorList>
            <person name="Zhou Z."/>
            <person name="Liu Y."/>
            <person name="Xu W."/>
            <person name="Pan J."/>
            <person name="Luo Z.H."/>
            <person name="Li M."/>
        </authorList>
    </citation>
    <scope>NUCLEOTIDE SEQUENCE [LARGE SCALE GENOMIC DNA]</scope>
    <source>
        <strain evidence="2">SpSt-12</strain>
    </source>
</reference>
<evidence type="ECO:0000313" key="2">
    <source>
        <dbReference type="EMBL" id="HET21323.1"/>
    </source>
</evidence>
<evidence type="ECO:0000259" key="1">
    <source>
        <dbReference type="Pfam" id="PF01402"/>
    </source>
</evidence>
<proteinExistence type="predicted"/>
<sequence>MKLFHRLTISLTDKEMQELEELRKEGFENYSQIFRDALKFYFRLYKAFKLAGYDINKLPDDFERLAYHIYNVEMKQYVILDKELYRVLLKKIQEKYSPAELERDEDFLKAIRGFSNLFYIWHKWTENTDASVKAQEVLKTIEFGGGGEFKKVSESEFIFRTVPENVFVTKSIIKAIYEALKVEAEMSVSGERIFIRLKT</sequence>
<accession>A0A7C2SEC7</accession>